<evidence type="ECO:0000313" key="2">
    <source>
        <dbReference type="EMBL" id="KAG2621572.1"/>
    </source>
</evidence>
<feature type="compositionally biased region" description="Basic and acidic residues" evidence="1">
    <location>
        <begin position="56"/>
        <end position="66"/>
    </location>
</feature>
<dbReference type="Proteomes" id="UP000823388">
    <property type="component" value="Chromosome 3N"/>
</dbReference>
<feature type="region of interest" description="Disordered" evidence="1">
    <location>
        <begin position="40"/>
        <end position="66"/>
    </location>
</feature>
<keyword evidence="3" id="KW-1185">Reference proteome</keyword>
<gene>
    <name evidence="2" type="ORF">PVAP13_3NG254848</name>
</gene>
<evidence type="ECO:0000313" key="3">
    <source>
        <dbReference type="Proteomes" id="UP000823388"/>
    </source>
</evidence>
<evidence type="ECO:0000256" key="1">
    <source>
        <dbReference type="SAM" id="MobiDB-lite"/>
    </source>
</evidence>
<protein>
    <submittedName>
        <fullName evidence="2">Uncharacterized protein</fullName>
    </submittedName>
</protein>
<accession>A0A8T0UA53</accession>
<comment type="caution">
    <text evidence="2">The sequence shown here is derived from an EMBL/GenBank/DDBJ whole genome shotgun (WGS) entry which is preliminary data.</text>
</comment>
<sequence>MIFQLNMQALRAEHVAEGETPPSSVQVVSKVLSQNSSHHFLKSVGIKTPTSSKSSSSKESELREELAAEAAAAVQVELDELKKKNEEAAERQARTQMELEEYKKQTEKNAKELEENNALLKKLLTFHANAASST</sequence>
<proteinExistence type="predicted"/>
<name>A0A8T0UA53_PANVG</name>
<dbReference type="AlphaFoldDB" id="A0A8T0UA53"/>
<organism evidence="2 3">
    <name type="scientific">Panicum virgatum</name>
    <name type="common">Blackwell switchgrass</name>
    <dbReference type="NCBI Taxonomy" id="38727"/>
    <lineage>
        <taxon>Eukaryota</taxon>
        <taxon>Viridiplantae</taxon>
        <taxon>Streptophyta</taxon>
        <taxon>Embryophyta</taxon>
        <taxon>Tracheophyta</taxon>
        <taxon>Spermatophyta</taxon>
        <taxon>Magnoliopsida</taxon>
        <taxon>Liliopsida</taxon>
        <taxon>Poales</taxon>
        <taxon>Poaceae</taxon>
        <taxon>PACMAD clade</taxon>
        <taxon>Panicoideae</taxon>
        <taxon>Panicodae</taxon>
        <taxon>Paniceae</taxon>
        <taxon>Panicinae</taxon>
        <taxon>Panicum</taxon>
        <taxon>Panicum sect. Hiantes</taxon>
    </lineage>
</organism>
<dbReference type="EMBL" id="CM029042">
    <property type="protein sequence ID" value="KAG2621572.1"/>
    <property type="molecule type" value="Genomic_DNA"/>
</dbReference>
<reference evidence="2" key="1">
    <citation type="submission" date="2020-05" db="EMBL/GenBank/DDBJ databases">
        <title>WGS assembly of Panicum virgatum.</title>
        <authorList>
            <person name="Lovell J.T."/>
            <person name="Jenkins J."/>
            <person name="Shu S."/>
            <person name="Juenger T.E."/>
            <person name="Schmutz J."/>
        </authorList>
    </citation>
    <scope>NUCLEOTIDE SEQUENCE</scope>
    <source>
        <strain evidence="2">AP13</strain>
    </source>
</reference>